<sequence length="90" mass="9351">MTSSRRMQTVQEWLYVIIVGALALYLVIGVIAWTWMILAGIAAPDAFATILAAIAGALAGIVSPLQGSARRASTEPPDAATVPNDAGEAR</sequence>
<evidence type="ECO:0000313" key="4">
    <source>
        <dbReference type="Proteomes" id="UP000291469"/>
    </source>
</evidence>
<keyword evidence="2" id="KW-0472">Membrane</keyword>
<proteinExistence type="predicted"/>
<organism evidence="3 4">
    <name type="scientific">Egibacter rhizosphaerae</name>
    <dbReference type="NCBI Taxonomy" id="1670831"/>
    <lineage>
        <taxon>Bacteria</taxon>
        <taxon>Bacillati</taxon>
        <taxon>Actinomycetota</taxon>
        <taxon>Nitriliruptoria</taxon>
        <taxon>Egibacterales</taxon>
        <taxon>Egibacteraceae</taxon>
        <taxon>Egibacter</taxon>
    </lineage>
</organism>
<feature type="region of interest" description="Disordered" evidence="1">
    <location>
        <begin position="68"/>
        <end position="90"/>
    </location>
</feature>
<reference evidence="3 4" key="1">
    <citation type="submission" date="2019-01" db="EMBL/GenBank/DDBJ databases">
        <title>Egibacter rhizosphaerae EGI 80759T.</title>
        <authorList>
            <person name="Chen D.-D."/>
            <person name="Tian Y."/>
            <person name="Jiao J.-Y."/>
            <person name="Zhang X.-T."/>
            <person name="Zhang Y.-G."/>
            <person name="Zhang Y."/>
            <person name="Xiao M."/>
            <person name="Shu W.-S."/>
            <person name="Li W.-J."/>
        </authorList>
    </citation>
    <scope>NUCLEOTIDE SEQUENCE [LARGE SCALE GENOMIC DNA]</scope>
    <source>
        <strain evidence="3 4">EGI 80759</strain>
    </source>
</reference>
<feature type="transmembrane region" description="Helical" evidence="2">
    <location>
        <begin position="41"/>
        <end position="62"/>
    </location>
</feature>
<dbReference type="Proteomes" id="UP000291469">
    <property type="component" value="Chromosome"/>
</dbReference>
<evidence type="ECO:0000256" key="2">
    <source>
        <dbReference type="SAM" id="Phobius"/>
    </source>
</evidence>
<gene>
    <name evidence="3" type="ORF">ER308_06880</name>
</gene>
<dbReference type="EMBL" id="CP036402">
    <property type="protein sequence ID" value="QBI19292.1"/>
    <property type="molecule type" value="Genomic_DNA"/>
</dbReference>
<evidence type="ECO:0000256" key="1">
    <source>
        <dbReference type="SAM" id="MobiDB-lite"/>
    </source>
</evidence>
<keyword evidence="2" id="KW-1133">Transmembrane helix</keyword>
<keyword evidence="2" id="KW-0812">Transmembrane</keyword>
<keyword evidence="4" id="KW-1185">Reference proteome</keyword>
<name>A0A411YDR6_9ACTN</name>
<dbReference type="RefSeq" id="WP_131154289.1">
    <property type="nucleotide sequence ID" value="NZ_CP036402.1"/>
</dbReference>
<accession>A0A411YDR6</accession>
<evidence type="ECO:0000313" key="3">
    <source>
        <dbReference type="EMBL" id="QBI19292.1"/>
    </source>
</evidence>
<feature type="transmembrane region" description="Helical" evidence="2">
    <location>
        <begin position="12"/>
        <end position="35"/>
    </location>
</feature>
<dbReference type="KEGG" id="erz:ER308_06880"/>
<protein>
    <submittedName>
        <fullName evidence="3">Uncharacterized protein</fullName>
    </submittedName>
</protein>
<dbReference type="AlphaFoldDB" id="A0A411YDR6"/>